<keyword evidence="1" id="KW-0472">Membrane</keyword>
<evidence type="ECO:0000256" key="1">
    <source>
        <dbReference type="SAM" id="Phobius"/>
    </source>
</evidence>
<feature type="transmembrane region" description="Helical" evidence="1">
    <location>
        <begin position="147"/>
        <end position="170"/>
    </location>
</feature>
<comment type="caution">
    <text evidence="2">The sequence shown here is derived from an EMBL/GenBank/DDBJ whole genome shotgun (WGS) entry which is preliminary data.</text>
</comment>
<keyword evidence="1" id="KW-1133">Transmembrane helix</keyword>
<keyword evidence="1" id="KW-0812">Transmembrane</keyword>
<feature type="transmembrane region" description="Helical" evidence="1">
    <location>
        <begin position="64"/>
        <end position="82"/>
    </location>
</feature>
<reference evidence="2 3" key="1">
    <citation type="submission" date="2024-08" db="EMBL/GenBank/DDBJ databases">
        <authorList>
            <person name="Cucini C."/>
            <person name="Frati F."/>
        </authorList>
    </citation>
    <scope>NUCLEOTIDE SEQUENCE [LARGE SCALE GENOMIC DNA]</scope>
</reference>
<accession>A0ABP1Q352</accession>
<feature type="transmembrane region" description="Helical" evidence="1">
    <location>
        <begin position="94"/>
        <end position="114"/>
    </location>
</feature>
<organism evidence="2 3">
    <name type="scientific">Orchesella dallaii</name>
    <dbReference type="NCBI Taxonomy" id="48710"/>
    <lineage>
        <taxon>Eukaryota</taxon>
        <taxon>Metazoa</taxon>
        <taxon>Ecdysozoa</taxon>
        <taxon>Arthropoda</taxon>
        <taxon>Hexapoda</taxon>
        <taxon>Collembola</taxon>
        <taxon>Entomobryomorpha</taxon>
        <taxon>Entomobryoidea</taxon>
        <taxon>Orchesellidae</taxon>
        <taxon>Orchesellinae</taxon>
        <taxon>Orchesella</taxon>
    </lineage>
</organism>
<dbReference type="Proteomes" id="UP001642540">
    <property type="component" value="Unassembled WGS sequence"/>
</dbReference>
<feature type="transmembrane region" description="Helical" evidence="1">
    <location>
        <begin position="191"/>
        <end position="209"/>
    </location>
</feature>
<dbReference type="EMBL" id="CAXLJM020000021">
    <property type="protein sequence ID" value="CAL8087659.1"/>
    <property type="molecule type" value="Genomic_DNA"/>
</dbReference>
<evidence type="ECO:0008006" key="4">
    <source>
        <dbReference type="Google" id="ProtNLM"/>
    </source>
</evidence>
<feature type="transmembrane region" description="Helical" evidence="1">
    <location>
        <begin position="246"/>
        <end position="265"/>
    </location>
</feature>
<gene>
    <name evidence="2" type="ORF">ODALV1_LOCUS6811</name>
</gene>
<evidence type="ECO:0000313" key="2">
    <source>
        <dbReference type="EMBL" id="CAL8087659.1"/>
    </source>
</evidence>
<keyword evidence="3" id="KW-1185">Reference proteome</keyword>
<evidence type="ECO:0000313" key="3">
    <source>
        <dbReference type="Proteomes" id="UP001642540"/>
    </source>
</evidence>
<sequence>MSSSTVSPTWLRKILLLDKITVRILGKLSALHRAAWVNMPIQWDGKNKRLYTRPPSETFLWNTLQYFNFIGTIYYLSFILLTMKYGIKVETWKILFFTFLVIAVYCVDVVYFAVAREYREMALCTISAFKLPKGFSSLISTTRKESLMIELISTGILVFFFSLVVGLAITKAVKCPQNIKSLIRRGAFGRAIRTHTLIQFLFILINEIGSVAHPGMYAVGFFGLIVTGTATVMGRSFLSVSLFPGMFCILLSWVLTVSSHVVAIYDQSILFKVSWLTEVEGKLARMQLRACKEAKLILHGMGFLDRSFVTTFINGVINNMVNLVVLVGGN</sequence>
<name>A0ABP1Q352_9HEXA</name>
<protein>
    <recommendedName>
        <fullName evidence="4">Gustatory receptor</fullName>
    </recommendedName>
</protein>
<proteinExistence type="predicted"/>
<feature type="transmembrane region" description="Helical" evidence="1">
    <location>
        <begin position="215"/>
        <end position="234"/>
    </location>
</feature>